<evidence type="ECO:0000256" key="1">
    <source>
        <dbReference type="SAM" id="MobiDB-lite"/>
    </source>
</evidence>
<dbReference type="EMBL" id="JBJUIK010000005">
    <property type="protein sequence ID" value="KAL3528248.1"/>
    <property type="molecule type" value="Genomic_DNA"/>
</dbReference>
<gene>
    <name evidence="2" type="ORF">ACH5RR_012904</name>
</gene>
<feature type="region of interest" description="Disordered" evidence="1">
    <location>
        <begin position="160"/>
        <end position="179"/>
    </location>
</feature>
<organism evidence="2 3">
    <name type="scientific">Cinchona calisaya</name>
    <dbReference type="NCBI Taxonomy" id="153742"/>
    <lineage>
        <taxon>Eukaryota</taxon>
        <taxon>Viridiplantae</taxon>
        <taxon>Streptophyta</taxon>
        <taxon>Embryophyta</taxon>
        <taxon>Tracheophyta</taxon>
        <taxon>Spermatophyta</taxon>
        <taxon>Magnoliopsida</taxon>
        <taxon>eudicotyledons</taxon>
        <taxon>Gunneridae</taxon>
        <taxon>Pentapetalae</taxon>
        <taxon>asterids</taxon>
        <taxon>lamiids</taxon>
        <taxon>Gentianales</taxon>
        <taxon>Rubiaceae</taxon>
        <taxon>Cinchonoideae</taxon>
        <taxon>Cinchoneae</taxon>
        <taxon>Cinchona</taxon>
    </lineage>
</organism>
<accession>A0ABD3AAP2</accession>
<feature type="region of interest" description="Disordered" evidence="1">
    <location>
        <begin position="103"/>
        <end position="152"/>
    </location>
</feature>
<protein>
    <submittedName>
        <fullName evidence="2">Uncharacterized protein</fullName>
    </submittedName>
</protein>
<feature type="compositionally biased region" description="Low complexity" evidence="1">
    <location>
        <begin position="118"/>
        <end position="133"/>
    </location>
</feature>
<evidence type="ECO:0000313" key="2">
    <source>
        <dbReference type="EMBL" id="KAL3528248.1"/>
    </source>
</evidence>
<dbReference type="AlphaFoldDB" id="A0ABD3AAP2"/>
<feature type="compositionally biased region" description="Low complexity" evidence="1">
    <location>
        <begin position="29"/>
        <end position="50"/>
    </location>
</feature>
<dbReference type="Proteomes" id="UP001630127">
    <property type="component" value="Unassembled WGS sequence"/>
</dbReference>
<evidence type="ECO:0000313" key="3">
    <source>
        <dbReference type="Proteomes" id="UP001630127"/>
    </source>
</evidence>
<proteinExistence type="predicted"/>
<comment type="caution">
    <text evidence="2">The sequence shown here is derived from an EMBL/GenBank/DDBJ whole genome shotgun (WGS) entry which is preliminary data.</text>
</comment>
<name>A0ABD3AAP2_9GENT</name>
<feature type="compositionally biased region" description="Polar residues" evidence="1">
    <location>
        <begin position="51"/>
        <end position="63"/>
    </location>
</feature>
<feature type="region of interest" description="Disordered" evidence="1">
    <location>
        <begin position="29"/>
        <end position="79"/>
    </location>
</feature>
<reference evidence="2 3" key="1">
    <citation type="submission" date="2024-11" db="EMBL/GenBank/DDBJ databases">
        <title>A near-complete genome assembly of Cinchona calisaya.</title>
        <authorList>
            <person name="Lian D.C."/>
            <person name="Zhao X.W."/>
            <person name="Wei L."/>
        </authorList>
    </citation>
    <scope>NUCLEOTIDE SEQUENCE [LARGE SCALE GENOMIC DNA]</scope>
    <source>
        <tissue evidence="2">Nenye</tissue>
    </source>
</reference>
<sequence length="199" mass="20576">MLVVLKPFTGRGIELGAFLRGLMSAAPAIGAGSSSQLSPSTASSSLSATTNVPSGSAGTTPSASVPLDQTEVGRTPESSSGEHLITLALHFVAHPEPELVQVTRKRSRETANLREGPSSTVALASSSSSSRSSCPVARERTPGKGSGNALLSKQLITSYGDKKYSPKKEKKSAGSQDLPWGRLFVDPLPVPITSGSIEF</sequence>
<keyword evidence="3" id="KW-1185">Reference proteome</keyword>